<evidence type="ECO:0000313" key="2">
    <source>
        <dbReference type="Proteomes" id="UP001156613"/>
    </source>
</evidence>
<protein>
    <submittedName>
        <fullName evidence="1">Uncharacterized protein</fullName>
    </submittedName>
</protein>
<comment type="caution">
    <text evidence="1">The sequence shown here is derived from an EMBL/GenBank/DDBJ whole genome shotgun (WGS) entry which is preliminary data.</text>
</comment>
<sequence length="70" mass="7652">MRSPGGGQPDPPDASFRLALPRFVSSDLSGADLSAFTGLFTLNAVCIEIIRPALQFLFFKLIRKERDGLL</sequence>
<gene>
    <name evidence="1" type="ORF">GCM10010937_16550</name>
</gene>
<proteinExistence type="predicted"/>
<reference evidence="2" key="1">
    <citation type="journal article" date="2019" name="Int. J. Syst. Evol. Microbiol.">
        <title>The Global Catalogue of Microorganisms (GCM) 10K type strain sequencing project: providing services to taxonomists for standard genome sequencing and annotation.</title>
        <authorList>
            <consortium name="The Broad Institute Genomics Platform"/>
            <consortium name="The Broad Institute Genome Sequencing Center for Infectious Disease"/>
            <person name="Wu L."/>
            <person name="Ma J."/>
        </authorList>
    </citation>
    <scope>NUCLEOTIDE SEQUENCE [LARGE SCALE GENOMIC DNA]</scope>
    <source>
        <strain evidence="2">NBRC 3271</strain>
    </source>
</reference>
<accession>A0ABQ5WI20</accession>
<name>A0ABQ5WI20_GLUJA</name>
<keyword evidence="2" id="KW-1185">Reference proteome</keyword>
<dbReference type="Proteomes" id="UP001156613">
    <property type="component" value="Unassembled WGS sequence"/>
</dbReference>
<evidence type="ECO:0000313" key="1">
    <source>
        <dbReference type="EMBL" id="GLQ59852.1"/>
    </source>
</evidence>
<organism evidence="1 2">
    <name type="scientific">Gluconobacter japonicus</name>
    <dbReference type="NCBI Taxonomy" id="376620"/>
    <lineage>
        <taxon>Bacteria</taxon>
        <taxon>Pseudomonadati</taxon>
        <taxon>Pseudomonadota</taxon>
        <taxon>Alphaproteobacteria</taxon>
        <taxon>Acetobacterales</taxon>
        <taxon>Acetobacteraceae</taxon>
        <taxon>Gluconobacter</taxon>
    </lineage>
</organism>
<dbReference type="EMBL" id="BSNT01000058">
    <property type="protein sequence ID" value="GLQ59852.1"/>
    <property type="molecule type" value="Genomic_DNA"/>
</dbReference>